<evidence type="ECO:0000313" key="1">
    <source>
        <dbReference type="EMBL" id="MEQ2201473.1"/>
    </source>
</evidence>
<accession>A0ABV0R166</accession>
<name>A0ABV0R166_9TELE</name>
<reference evidence="1 2" key="1">
    <citation type="submission" date="2021-06" db="EMBL/GenBank/DDBJ databases">
        <authorList>
            <person name="Palmer J.M."/>
        </authorList>
    </citation>
    <scope>NUCLEOTIDE SEQUENCE [LARGE SCALE GENOMIC DNA]</scope>
    <source>
        <strain evidence="1 2">XC_2019</strain>
        <tissue evidence="1">Muscle</tissue>
    </source>
</reference>
<sequence>VLRHKAHGCFQTCFLIRPWFLQSLNVIHQGSFLHCISKPDLSDYLIVVQGQSNTSASWTITLSNSDVSDQECSCVSHVVEDLTVNVLRDV</sequence>
<feature type="non-terminal residue" evidence="1">
    <location>
        <position position="1"/>
    </location>
</feature>
<proteinExistence type="predicted"/>
<dbReference type="Proteomes" id="UP001434883">
    <property type="component" value="Unassembled WGS sequence"/>
</dbReference>
<keyword evidence="2" id="KW-1185">Reference proteome</keyword>
<protein>
    <recommendedName>
        <fullName evidence="3">Leptin receptor</fullName>
    </recommendedName>
</protein>
<comment type="caution">
    <text evidence="1">The sequence shown here is derived from an EMBL/GenBank/DDBJ whole genome shotgun (WGS) entry which is preliminary data.</text>
</comment>
<evidence type="ECO:0008006" key="3">
    <source>
        <dbReference type="Google" id="ProtNLM"/>
    </source>
</evidence>
<gene>
    <name evidence="1" type="ORF">XENOCAPTIV_012943</name>
</gene>
<evidence type="ECO:0000313" key="2">
    <source>
        <dbReference type="Proteomes" id="UP001434883"/>
    </source>
</evidence>
<organism evidence="1 2">
    <name type="scientific">Xenoophorus captivus</name>
    <dbReference type="NCBI Taxonomy" id="1517983"/>
    <lineage>
        <taxon>Eukaryota</taxon>
        <taxon>Metazoa</taxon>
        <taxon>Chordata</taxon>
        <taxon>Craniata</taxon>
        <taxon>Vertebrata</taxon>
        <taxon>Euteleostomi</taxon>
        <taxon>Actinopterygii</taxon>
        <taxon>Neopterygii</taxon>
        <taxon>Teleostei</taxon>
        <taxon>Neoteleostei</taxon>
        <taxon>Acanthomorphata</taxon>
        <taxon>Ovalentaria</taxon>
        <taxon>Atherinomorphae</taxon>
        <taxon>Cyprinodontiformes</taxon>
        <taxon>Goodeidae</taxon>
        <taxon>Xenoophorus</taxon>
    </lineage>
</organism>
<dbReference type="EMBL" id="JAHRIN010027917">
    <property type="protein sequence ID" value="MEQ2201473.1"/>
    <property type="molecule type" value="Genomic_DNA"/>
</dbReference>